<organism evidence="4 5">
    <name type="scientific">Xylaria arbuscula</name>
    <dbReference type="NCBI Taxonomy" id="114810"/>
    <lineage>
        <taxon>Eukaryota</taxon>
        <taxon>Fungi</taxon>
        <taxon>Dikarya</taxon>
        <taxon>Ascomycota</taxon>
        <taxon>Pezizomycotina</taxon>
        <taxon>Sordariomycetes</taxon>
        <taxon>Xylariomycetidae</taxon>
        <taxon>Xylariales</taxon>
        <taxon>Xylariaceae</taxon>
        <taxon>Xylaria</taxon>
    </lineage>
</organism>
<dbReference type="InterPro" id="IPR050216">
    <property type="entry name" value="LRR_domain-containing"/>
</dbReference>
<protein>
    <submittedName>
        <fullName evidence="4">Uncharacterized protein</fullName>
    </submittedName>
</protein>
<proteinExistence type="predicted"/>
<evidence type="ECO:0000256" key="1">
    <source>
        <dbReference type="ARBA" id="ARBA00022614"/>
    </source>
</evidence>
<feature type="region of interest" description="Disordered" evidence="3">
    <location>
        <begin position="647"/>
        <end position="668"/>
    </location>
</feature>
<gene>
    <name evidence="4" type="ORF">NPX13_g7075</name>
</gene>
<accession>A0A9W8NBD2</accession>
<feature type="region of interest" description="Disordered" evidence="3">
    <location>
        <begin position="43"/>
        <end position="62"/>
    </location>
</feature>
<feature type="compositionally biased region" description="Polar residues" evidence="3">
    <location>
        <begin position="533"/>
        <end position="542"/>
    </location>
</feature>
<dbReference type="EMBL" id="JANPWZ010001338">
    <property type="protein sequence ID" value="KAJ3566605.1"/>
    <property type="molecule type" value="Genomic_DNA"/>
</dbReference>
<keyword evidence="1" id="KW-0433">Leucine-rich repeat</keyword>
<feature type="region of interest" description="Disordered" evidence="3">
    <location>
        <begin position="77"/>
        <end position="98"/>
    </location>
</feature>
<evidence type="ECO:0000256" key="2">
    <source>
        <dbReference type="ARBA" id="ARBA00022737"/>
    </source>
</evidence>
<dbReference type="InterPro" id="IPR032675">
    <property type="entry name" value="LRR_dom_sf"/>
</dbReference>
<feature type="compositionally biased region" description="Basic and acidic residues" evidence="3">
    <location>
        <begin position="505"/>
        <end position="515"/>
    </location>
</feature>
<dbReference type="InterPro" id="IPR001611">
    <property type="entry name" value="Leu-rich_rpt"/>
</dbReference>
<dbReference type="PANTHER" id="PTHR48051">
    <property type="match status" value="1"/>
</dbReference>
<dbReference type="Proteomes" id="UP001148614">
    <property type="component" value="Unassembled WGS sequence"/>
</dbReference>
<name>A0A9W8NBD2_9PEZI</name>
<sequence>MAEEPTLPSLPKVSWDSNTQTFTNTRKRYRDGAAAQAIFSNSSDPAVFSSDDDPHVDNYTNGRHRKKRYVGSWFQQMPTSSDSTFGETTDPQPKPKRTFERQWDSGVWMGSDGSVDADEDFTIMDLEQPLKSKLPQLQGSGPGPSITHGEDRGIQSLIDTAIEEGNPEIDLSSLGATTVPDGPISRLAELTLIPSVDKDVPFEQTNPELGLYLSNNLLTRAPGALFNLEHLTYLSLRNNKISELPPSIGKLRNLRELNLSLNRLRYLPGELLNLLEFPSALSSLHIHPNPFHRPQTLPPCPKPRRGSPAIPTKQIPISRDEDSTLLISLDNRQEEVTSAPPVSAWRFVLLTRSAVQYSDSRGSVFSKFQLPSEESDDQFRLRASEETQALTLETEDVSLLSTPPFQNRASSGISKPSNVLSLFELASKSASRAAQIWDLASYFPPDAPSSVLRNIDRIKKQSTLNGDSGTLPCSICGRQITTPTAQWIECVTNAENISPPPPHSEASEEEKKTNRDSCTSIPLPSGTPASRHPPTSSGAINQMRKTIVSRTGQTNSYLQKKILQYVFSVVRAPVPLQTYADVNAAGQICAFVTAQNLPDRSHIRGIRLHAHGEDYLLDAVLPPVLRHLDIRRPLHAANPRALLAHPRRRQPRGGATCNGEAGGINSGR</sequence>
<dbReference type="Gene3D" id="3.80.10.10">
    <property type="entry name" value="Ribonuclease Inhibitor"/>
    <property type="match status" value="1"/>
</dbReference>
<evidence type="ECO:0000256" key="3">
    <source>
        <dbReference type="SAM" id="MobiDB-lite"/>
    </source>
</evidence>
<dbReference type="Pfam" id="PF13855">
    <property type="entry name" value="LRR_8"/>
    <property type="match status" value="1"/>
</dbReference>
<evidence type="ECO:0000313" key="5">
    <source>
        <dbReference type="Proteomes" id="UP001148614"/>
    </source>
</evidence>
<dbReference type="GO" id="GO:0005737">
    <property type="term" value="C:cytoplasm"/>
    <property type="evidence" value="ECO:0007669"/>
    <property type="project" value="TreeGrafter"/>
</dbReference>
<reference evidence="4" key="1">
    <citation type="submission" date="2022-07" db="EMBL/GenBank/DDBJ databases">
        <title>Genome Sequence of Xylaria arbuscula.</title>
        <authorList>
            <person name="Buettner E."/>
        </authorList>
    </citation>
    <scope>NUCLEOTIDE SEQUENCE</scope>
    <source>
        <strain evidence="4">VT107</strain>
    </source>
</reference>
<feature type="region of interest" description="Disordered" evidence="3">
    <location>
        <begin position="494"/>
        <end position="542"/>
    </location>
</feature>
<dbReference type="AlphaFoldDB" id="A0A9W8NBD2"/>
<dbReference type="SMART" id="SM00369">
    <property type="entry name" value="LRR_TYP"/>
    <property type="match status" value="2"/>
</dbReference>
<keyword evidence="2" id="KW-0677">Repeat</keyword>
<comment type="caution">
    <text evidence="4">The sequence shown here is derived from an EMBL/GenBank/DDBJ whole genome shotgun (WGS) entry which is preliminary data.</text>
</comment>
<evidence type="ECO:0000313" key="4">
    <source>
        <dbReference type="EMBL" id="KAJ3566605.1"/>
    </source>
</evidence>
<dbReference type="InterPro" id="IPR003591">
    <property type="entry name" value="Leu-rich_rpt_typical-subtyp"/>
</dbReference>
<dbReference type="VEuPathDB" id="FungiDB:F4678DRAFT_188574"/>
<keyword evidence="5" id="KW-1185">Reference proteome</keyword>
<dbReference type="PANTHER" id="PTHR48051:SF35">
    <property type="entry name" value="LEUCINE-RICH REPEAT-CONTAINING PROTEIN 27"/>
    <property type="match status" value="1"/>
</dbReference>
<dbReference type="PROSITE" id="PS51450">
    <property type="entry name" value="LRR"/>
    <property type="match status" value="2"/>
</dbReference>
<dbReference type="SUPFAM" id="SSF52058">
    <property type="entry name" value="L domain-like"/>
    <property type="match status" value="1"/>
</dbReference>
<feature type="compositionally biased region" description="Polar residues" evidence="3">
    <location>
        <begin position="77"/>
        <end position="91"/>
    </location>
</feature>